<evidence type="ECO:0000256" key="3">
    <source>
        <dbReference type="ARBA" id="ARBA00004141"/>
    </source>
</evidence>
<evidence type="ECO:0000256" key="1">
    <source>
        <dbReference type="ARBA" id="ARBA00001971"/>
    </source>
</evidence>
<dbReference type="CDD" id="cd03495">
    <property type="entry name" value="SQR_TypeC_SdhD_like"/>
    <property type="match status" value="1"/>
</dbReference>
<dbReference type="InterPro" id="IPR014312">
    <property type="entry name" value="Succ_DH_anchor"/>
</dbReference>
<dbReference type="UniPathway" id="UPA00223"/>
<dbReference type="Gene3D" id="1.20.1300.10">
    <property type="entry name" value="Fumarate reductase/succinate dehydrogenase, transmembrane subunit"/>
    <property type="match status" value="1"/>
</dbReference>
<keyword evidence="14" id="KW-0408">Iron</keyword>
<dbReference type="GO" id="GO:0006099">
    <property type="term" value="P:tricarboxylic acid cycle"/>
    <property type="evidence" value="ECO:0007669"/>
    <property type="project" value="UniProtKB-UniPathway"/>
</dbReference>
<keyword evidence="8" id="KW-0816">Tricarboxylic acid cycle</keyword>
<evidence type="ECO:0000256" key="10">
    <source>
        <dbReference type="ARBA" id="ARBA00022692"/>
    </source>
</evidence>
<comment type="pathway">
    <text evidence="4">Carbohydrate metabolism; tricarboxylic acid cycle.</text>
</comment>
<comment type="subunit">
    <text evidence="5">Part of an enzyme complex containing four subunits: a flavoprotein, an iron-sulfur protein, plus two membrane-anchoring proteins, SdhC and SdhD.</text>
</comment>
<keyword evidence="10 16" id="KW-0812">Transmembrane</keyword>
<evidence type="ECO:0000256" key="7">
    <source>
        <dbReference type="ARBA" id="ARBA00022448"/>
    </source>
</evidence>
<protein>
    <recommendedName>
        <fullName evidence="6">Succinate dehydrogenase hydrophobic membrane anchor subunit</fullName>
    </recommendedName>
</protein>
<dbReference type="NCBIfam" id="TIGR02968">
    <property type="entry name" value="succ_dehyd_anc"/>
    <property type="match status" value="1"/>
</dbReference>
<evidence type="ECO:0000256" key="2">
    <source>
        <dbReference type="ARBA" id="ARBA00004050"/>
    </source>
</evidence>
<comment type="cofactor">
    <cofactor evidence="1">
        <name>heme</name>
        <dbReference type="ChEBI" id="CHEBI:30413"/>
    </cofactor>
</comment>
<dbReference type="GO" id="GO:0046872">
    <property type="term" value="F:metal ion binding"/>
    <property type="evidence" value="ECO:0007669"/>
    <property type="project" value="UniProtKB-KW"/>
</dbReference>
<keyword evidence="7" id="KW-0813">Transport</keyword>
<evidence type="ECO:0000256" key="12">
    <source>
        <dbReference type="ARBA" id="ARBA00022982"/>
    </source>
</evidence>
<dbReference type="SUPFAM" id="SSF81343">
    <property type="entry name" value="Fumarate reductase respiratory complex transmembrane subunits"/>
    <property type="match status" value="1"/>
</dbReference>
<dbReference type="GO" id="GO:0020037">
    <property type="term" value="F:heme binding"/>
    <property type="evidence" value="ECO:0007669"/>
    <property type="project" value="InterPro"/>
</dbReference>
<dbReference type="EMBL" id="DTQM01000050">
    <property type="protein sequence ID" value="HGC42087.1"/>
    <property type="molecule type" value="Genomic_DNA"/>
</dbReference>
<evidence type="ECO:0000256" key="11">
    <source>
        <dbReference type="ARBA" id="ARBA00022723"/>
    </source>
</evidence>
<sequence>MRSPLGRVRGLGSAKSGTAHWWAQRLTALALVPLAVWFVISLLALLGQPHEAVVHWIGRPLHAVPLLALIVALFHHLQLGLQVVIEDYIHGEAVRLAVLLVMRAAVILLFLIAFVAILKMSF</sequence>
<comment type="subcellular location">
    <subcellularLocation>
        <location evidence="3">Membrane</location>
        <topology evidence="3">Multi-pass membrane protein</topology>
    </subcellularLocation>
</comment>
<evidence type="ECO:0000256" key="4">
    <source>
        <dbReference type="ARBA" id="ARBA00005163"/>
    </source>
</evidence>
<keyword evidence="12" id="KW-0249">Electron transport</keyword>
<gene>
    <name evidence="17" type="primary">sdhD</name>
    <name evidence="17" type="ORF">ENY07_02530</name>
</gene>
<evidence type="ECO:0000256" key="5">
    <source>
        <dbReference type="ARBA" id="ARBA00011558"/>
    </source>
</evidence>
<comment type="caution">
    <text evidence="17">The sequence shown here is derived from an EMBL/GenBank/DDBJ whole genome shotgun (WGS) entry which is preliminary data.</text>
</comment>
<feature type="transmembrane region" description="Helical" evidence="16">
    <location>
        <begin position="26"/>
        <end position="46"/>
    </location>
</feature>
<name>A0A8J4M5B5_9PROT</name>
<evidence type="ECO:0000256" key="15">
    <source>
        <dbReference type="ARBA" id="ARBA00023136"/>
    </source>
</evidence>
<evidence type="ECO:0000256" key="14">
    <source>
        <dbReference type="ARBA" id="ARBA00023004"/>
    </source>
</evidence>
<dbReference type="Pfam" id="PF01127">
    <property type="entry name" value="Sdh_cyt"/>
    <property type="match status" value="1"/>
</dbReference>
<comment type="function">
    <text evidence="2">Membrane-anchoring subunit of succinate dehydrogenase (SDH).</text>
</comment>
<keyword evidence="13 16" id="KW-1133">Transmembrane helix</keyword>
<dbReference type="AlphaFoldDB" id="A0A8J4M5B5"/>
<keyword evidence="11" id="KW-0479">Metal-binding</keyword>
<evidence type="ECO:0000256" key="9">
    <source>
        <dbReference type="ARBA" id="ARBA00022617"/>
    </source>
</evidence>
<proteinExistence type="predicted"/>
<keyword evidence="9" id="KW-0349">Heme</keyword>
<dbReference type="InterPro" id="IPR034804">
    <property type="entry name" value="SQR/QFR_C/D"/>
</dbReference>
<evidence type="ECO:0000256" key="8">
    <source>
        <dbReference type="ARBA" id="ARBA00022532"/>
    </source>
</evidence>
<dbReference type="InterPro" id="IPR000701">
    <property type="entry name" value="SuccDH_FuR_B_TM-su"/>
</dbReference>
<feature type="transmembrane region" description="Helical" evidence="16">
    <location>
        <begin position="97"/>
        <end position="118"/>
    </location>
</feature>
<evidence type="ECO:0000256" key="16">
    <source>
        <dbReference type="SAM" id="Phobius"/>
    </source>
</evidence>
<keyword evidence="15 16" id="KW-0472">Membrane</keyword>
<accession>A0A8J4M5B5</accession>
<reference evidence="17" key="1">
    <citation type="journal article" date="2020" name="mSystems">
        <title>Genome- and Community-Level Interaction Insights into Carbon Utilization and Element Cycling Functions of Hydrothermarchaeota in Hydrothermal Sediment.</title>
        <authorList>
            <person name="Zhou Z."/>
            <person name="Liu Y."/>
            <person name="Xu W."/>
            <person name="Pan J."/>
            <person name="Luo Z.H."/>
            <person name="Li M."/>
        </authorList>
    </citation>
    <scope>NUCLEOTIDE SEQUENCE</scope>
    <source>
        <strain evidence="17">SpSt-997</strain>
    </source>
</reference>
<organism evidence="17">
    <name type="scientific">Acidicaldus sp</name>
    <dbReference type="NCBI Taxonomy" id="1872105"/>
    <lineage>
        <taxon>Bacteria</taxon>
        <taxon>Pseudomonadati</taxon>
        <taxon>Pseudomonadota</taxon>
        <taxon>Alphaproteobacteria</taxon>
        <taxon>Acetobacterales</taxon>
        <taxon>Acetobacteraceae</taxon>
        <taxon>Acidicaldus</taxon>
    </lineage>
</organism>
<evidence type="ECO:0000313" key="17">
    <source>
        <dbReference type="EMBL" id="HGC42087.1"/>
    </source>
</evidence>
<evidence type="ECO:0000256" key="13">
    <source>
        <dbReference type="ARBA" id="ARBA00022989"/>
    </source>
</evidence>
<evidence type="ECO:0000256" key="6">
    <source>
        <dbReference type="ARBA" id="ARBA00019425"/>
    </source>
</evidence>
<dbReference type="GO" id="GO:0016020">
    <property type="term" value="C:membrane"/>
    <property type="evidence" value="ECO:0007669"/>
    <property type="project" value="UniProtKB-SubCell"/>
</dbReference>
<feature type="transmembrane region" description="Helical" evidence="16">
    <location>
        <begin position="66"/>
        <end position="85"/>
    </location>
</feature>